<keyword evidence="2" id="KW-0547">Nucleotide-binding</keyword>
<dbReference type="PANTHER" id="PTHR19375">
    <property type="entry name" value="HEAT SHOCK PROTEIN 70KDA"/>
    <property type="match status" value="1"/>
</dbReference>
<dbReference type="Gene3D" id="3.30.420.40">
    <property type="match status" value="2"/>
</dbReference>
<dbReference type="AlphaFoldDB" id="A0A392RW44"/>
<dbReference type="GO" id="GO:0005524">
    <property type="term" value="F:ATP binding"/>
    <property type="evidence" value="ECO:0007669"/>
    <property type="project" value="UniProtKB-KW"/>
</dbReference>
<dbReference type="SUPFAM" id="SSF53067">
    <property type="entry name" value="Actin-like ATPase domain"/>
    <property type="match status" value="1"/>
</dbReference>
<keyword evidence="5" id="KW-1185">Reference proteome</keyword>
<evidence type="ECO:0000256" key="1">
    <source>
        <dbReference type="ARBA" id="ARBA00007381"/>
    </source>
</evidence>
<organism evidence="4 5">
    <name type="scientific">Trifolium medium</name>
    <dbReference type="NCBI Taxonomy" id="97028"/>
    <lineage>
        <taxon>Eukaryota</taxon>
        <taxon>Viridiplantae</taxon>
        <taxon>Streptophyta</taxon>
        <taxon>Embryophyta</taxon>
        <taxon>Tracheophyta</taxon>
        <taxon>Spermatophyta</taxon>
        <taxon>Magnoliopsida</taxon>
        <taxon>eudicotyledons</taxon>
        <taxon>Gunneridae</taxon>
        <taxon>Pentapetalae</taxon>
        <taxon>rosids</taxon>
        <taxon>fabids</taxon>
        <taxon>Fabales</taxon>
        <taxon>Fabaceae</taxon>
        <taxon>Papilionoideae</taxon>
        <taxon>50 kb inversion clade</taxon>
        <taxon>NPAAA clade</taxon>
        <taxon>Hologalegina</taxon>
        <taxon>IRL clade</taxon>
        <taxon>Trifolieae</taxon>
        <taxon>Trifolium</taxon>
    </lineage>
</organism>
<evidence type="ECO:0000256" key="2">
    <source>
        <dbReference type="ARBA" id="ARBA00022741"/>
    </source>
</evidence>
<evidence type="ECO:0000256" key="3">
    <source>
        <dbReference type="ARBA" id="ARBA00022840"/>
    </source>
</evidence>
<feature type="non-terminal residue" evidence="4">
    <location>
        <position position="121"/>
    </location>
</feature>
<keyword evidence="3" id="KW-0067">ATP-binding</keyword>
<dbReference type="Proteomes" id="UP000265520">
    <property type="component" value="Unassembled WGS sequence"/>
</dbReference>
<comment type="similarity">
    <text evidence="1">Belongs to the heat shock protein 70 family.</text>
</comment>
<dbReference type="GO" id="GO:0140662">
    <property type="term" value="F:ATP-dependent protein folding chaperone"/>
    <property type="evidence" value="ECO:0007669"/>
    <property type="project" value="InterPro"/>
</dbReference>
<sequence length="121" mass="13071">VGGSTRIPKVQSLLQGFFNGMKLCKSINPDEAVAYGAAVQAAILNHEENKKVKDLVLVDVTPLSLGVETAGDVMTVLIPKNTTIPVRREQIFSTNSDNQLGVSIKVYEGERSRSMDNNLLG</sequence>
<dbReference type="InterPro" id="IPR013126">
    <property type="entry name" value="Hsp_70_fam"/>
</dbReference>
<feature type="non-terminal residue" evidence="4">
    <location>
        <position position="1"/>
    </location>
</feature>
<dbReference type="FunFam" id="3.30.420.40:FF:000028">
    <property type="entry name" value="heat shock 70 kDa protein-like"/>
    <property type="match status" value="1"/>
</dbReference>
<dbReference type="Gene3D" id="2.60.34.10">
    <property type="entry name" value="Substrate Binding Domain Of DNAk, Chain A, domain 1"/>
    <property type="match status" value="1"/>
</dbReference>
<name>A0A392RW44_9FABA</name>
<protein>
    <submittedName>
        <fullName evidence="4">Heat-shock protein</fullName>
    </submittedName>
</protein>
<dbReference type="InterPro" id="IPR029047">
    <property type="entry name" value="HSP70_peptide-bd_sf"/>
</dbReference>
<evidence type="ECO:0000313" key="5">
    <source>
        <dbReference type="Proteomes" id="UP000265520"/>
    </source>
</evidence>
<proteinExistence type="inferred from homology"/>
<accession>A0A392RW44</accession>
<reference evidence="4 5" key="1">
    <citation type="journal article" date="2018" name="Front. Plant Sci.">
        <title>Red Clover (Trifolium pratense) and Zigzag Clover (T. medium) - A Picture of Genomic Similarities and Differences.</title>
        <authorList>
            <person name="Dluhosova J."/>
            <person name="Istvanek J."/>
            <person name="Nedelnik J."/>
            <person name="Repkova J."/>
        </authorList>
    </citation>
    <scope>NUCLEOTIDE SEQUENCE [LARGE SCALE GENOMIC DNA]</scope>
    <source>
        <strain evidence="5">cv. 10/8</strain>
        <tissue evidence="4">Leaf</tissue>
    </source>
</reference>
<dbReference type="EMBL" id="LXQA010271758">
    <property type="protein sequence ID" value="MCI39786.1"/>
    <property type="molecule type" value="Genomic_DNA"/>
</dbReference>
<dbReference type="InterPro" id="IPR043129">
    <property type="entry name" value="ATPase_NBD"/>
</dbReference>
<evidence type="ECO:0000313" key="4">
    <source>
        <dbReference type="EMBL" id="MCI39786.1"/>
    </source>
</evidence>
<dbReference type="SUPFAM" id="SSF100920">
    <property type="entry name" value="Heat shock protein 70kD (HSP70), peptide-binding domain"/>
    <property type="match status" value="1"/>
</dbReference>
<comment type="caution">
    <text evidence="4">The sequence shown here is derived from an EMBL/GenBank/DDBJ whole genome shotgun (WGS) entry which is preliminary data.</text>
</comment>
<dbReference type="Pfam" id="PF00012">
    <property type="entry name" value="HSP70"/>
    <property type="match status" value="1"/>
</dbReference>
<dbReference type="PRINTS" id="PR00301">
    <property type="entry name" value="HEATSHOCK70"/>
</dbReference>